<dbReference type="Proteomes" id="UP000665043">
    <property type="component" value="Chromosome"/>
</dbReference>
<feature type="chain" id="PRO_5045423551" description="Sporulation lipoprotein YhcN/YlaJ (Spore_YhcN_YlaJ)" evidence="1">
    <location>
        <begin position="24"/>
        <end position="157"/>
    </location>
</feature>
<name>A0ABX7VRT3_9BACI</name>
<dbReference type="RefSeq" id="WP_209368440.1">
    <property type="nucleotide sequence ID" value="NZ_CP046956.1"/>
</dbReference>
<protein>
    <recommendedName>
        <fullName evidence="4">Sporulation lipoprotein YhcN/YlaJ (Spore_YhcN_YlaJ)</fullName>
    </recommendedName>
</protein>
<proteinExistence type="predicted"/>
<dbReference type="Pfam" id="PF09580">
    <property type="entry name" value="Spore_YhcN_YlaJ"/>
    <property type="match status" value="1"/>
</dbReference>
<evidence type="ECO:0000313" key="3">
    <source>
        <dbReference type="Proteomes" id="UP000665043"/>
    </source>
</evidence>
<dbReference type="PROSITE" id="PS51257">
    <property type="entry name" value="PROKAR_LIPOPROTEIN"/>
    <property type="match status" value="1"/>
</dbReference>
<evidence type="ECO:0008006" key="4">
    <source>
        <dbReference type="Google" id="ProtNLM"/>
    </source>
</evidence>
<evidence type="ECO:0000256" key="1">
    <source>
        <dbReference type="SAM" id="SignalP"/>
    </source>
</evidence>
<dbReference type="InterPro" id="IPR019076">
    <property type="entry name" value="Spore_lipoprot_YhcN/YlaJ-like"/>
</dbReference>
<gene>
    <name evidence="2" type="ORF">ERJ70_07915</name>
</gene>
<accession>A0ABX7VRT3</accession>
<reference evidence="2 3" key="1">
    <citation type="submission" date="2019-12" db="EMBL/GenBank/DDBJ databases">
        <title>The whole genome sequencing of a strain isolated from a Mars analog, Dalangtan Playa.</title>
        <authorList>
            <person name="Huang T."/>
        </authorList>
    </citation>
    <scope>NUCLEOTIDE SEQUENCE [LARGE SCALE GENOMIC DNA]</scope>
    <source>
        <strain evidence="2 3">DP4-553-S</strain>
    </source>
</reference>
<dbReference type="EMBL" id="CP046956">
    <property type="protein sequence ID" value="QTM99233.1"/>
    <property type="molecule type" value="Genomic_DNA"/>
</dbReference>
<keyword evidence="1" id="KW-0732">Signal</keyword>
<feature type="signal peptide" evidence="1">
    <location>
        <begin position="1"/>
        <end position="23"/>
    </location>
</feature>
<sequence length="157" mass="17874">MKHIWKKASLPALLLFFLSVAGCANNEDGRSASSDPDYDLTQVSNKAEISQEIANQAKRSVLKKQEVIGARGVNTSDQLLVAIEVRQLDRFRLKKLEKRITSDLEKKFKDKKVTVSTDKKIYLELDELEGRLQTKDLSKKKLDQETNRIKKLISDQA</sequence>
<keyword evidence="3" id="KW-1185">Reference proteome</keyword>
<organism evidence="2 3">
    <name type="scientific">Sediminibacillus dalangtanensis</name>
    <dbReference type="NCBI Taxonomy" id="2729421"/>
    <lineage>
        <taxon>Bacteria</taxon>
        <taxon>Bacillati</taxon>
        <taxon>Bacillota</taxon>
        <taxon>Bacilli</taxon>
        <taxon>Bacillales</taxon>
        <taxon>Bacillaceae</taxon>
        <taxon>Sediminibacillus</taxon>
    </lineage>
</organism>
<evidence type="ECO:0000313" key="2">
    <source>
        <dbReference type="EMBL" id="QTM99233.1"/>
    </source>
</evidence>